<proteinExistence type="predicted"/>
<feature type="domain" description="Magnetosome protein MamS/MamX" evidence="2">
    <location>
        <begin position="55"/>
        <end position="141"/>
    </location>
</feature>
<sequence length="180" mass="18929">MANLPTRRPTGVSAGFRLGVLAACAGLALSGLPASAQKGMGDATGVARQAGKPAVQSFSGTVENIEIAPCKRTTGRFVEGVHVKVQMPDRIVDVHLGPSAALEDLLDQITTTNPVSFEGFRTDQMPENTYVAKTFTLAGTTYELRDDALRPRWAIGGRRGGAPSLDVGPGWQGGKGACYW</sequence>
<protein>
    <recommendedName>
        <fullName evidence="2">Magnetosome protein MamS/MamX domain-containing protein</fullName>
    </recommendedName>
</protein>
<dbReference type="Proteomes" id="UP000266934">
    <property type="component" value="Chromosome"/>
</dbReference>
<feature type="chain" id="PRO_5016898862" description="Magnetosome protein MamS/MamX domain-containing protein" evidence="1">
    <location>
        <begin position="37"/>
        <end position="180"/>
    </location>
</feature>
<dbReference type="Pfam" id="PF26390">
    <property type="entry name" value="MamS_MamX"/>
    <property type="match status" value="1"/>
</dbReference>
<feature type="signal peptide" evidence="1">
    <location>
        <begin position="1"/>
        <end position="36"/>
    </location>
</feature>
<accession>A0A348G5C3</accession>
<dbReference type="KEGG" id="blag:BLTE_34410"/>
<dbReference type="EMBL" id="AP018907">
    <property type="protein sequence ID" value="BBF94756.1"/>
    <property type="molecule type" value="Genomic_DNA"/>
</dbReference>
<organism evidence="3 4">
    <name type="scientific">Blastochloris tepida</name>
    <dbReference type="NCBI Taxonomy" id="2233851"/>
    <lineage>
        <taxon>Bacteria</taxon>
        <taxon>Pseudomonadati</taxon>
        <taxon>Pseudomonadota</taxon>
        <taxon>Alphaproteobacteria</taxon>
        <taxon>Hyphomicrobiales</taxon>
        <taxon>Blastochloridaceae</taxon>
        <taxon>Blastochloris</taxon>
    </lineage>
</organism>
<reference evidence="3 4" key="1">
    <citation type="submission" date="2018-08" db="EMBL/GenBank/DDBJ databases">
        <title>Complete genome sequencing of Blastochloris tepida GI.</title>
        <authorList>
            <person name="Tsukatani Y."/>
            <person name="Mori H."/>
        </authorList>
    </citation>
    <scope>NUCLEOTIDE SEQUENCE [LARGE SCALE GENOMIC DNA]</scope>
    <source>
        <strain evidence="3 4">GI</strain>
    </source>
</reference>
<keyword evidence="1" id="KW-0732">Signal</keyword>
<gene>
    <name evidence="3" type="ORF">BLTE_34410</name>
</gene>
<evidence type="ECO:0000313" key="3">
    <source>
        <dbReference type="EMBL" id="BBF94756.1"/>
    </source>
</evidence>
<dbReference type="AlphaFoldDB" id="A0A348G5C3"/>
<dbReference type="InterPro" id="IPR058837">
    <property type="entry name" value="MamS_MamX_dom"/>
</dbReference>
<keyword evidence="4" id="KW-1185">Reference proteome</keyword>
<evidence type="ECO:0000259" key="2">
    <source>
        <dbReference type="Pfam" id="PF26390"/>
    </source>
</evidence>
<evidence type="ECO:0000313" key="4">
    <source>
        <dbReference type="Proteomes" id="UP000266934"/>
    </source>
</evidence>
<dbReference type="RefSeq" id="WP_244600038.1">
    <property type="nucleotide sequence ID" value="NZ_AP018907.1"/>
</dbReference>
<evidence type="ECO:0000256" key="1">
    <source>
        <dbReference type="SAM" id="SignalP"/>
    </source>
</evidence>
<name>A0A348G5C3_9HYPH</name>